<dbReference type="PROSITE" id="PS50110">
    <property type="entry name" value="RESPONSE_REGULATORY"/>
    <property type="match status" value="1"/>
</dbReference>
<dbReference type="SUPFAM" id="SSF52172">
    <property type="entry name" value="CheY-like"/>
    <property type="match status" value="1"/>
</dbReference>
<dbReference type="GeneID" id="54477584"/>
<evidence type="ECO:0000259" key="5">
    <source>
        <dbReference type="PROSITE" id="PS50110"/>
    </source>
</evidence>
<feature type="domain" description="PAS" evidence="6">
    <location>
        <begin position="377"/>
        <end position="416"/>
    </location>
</feature>
<dbReference type="PANTHER" id="PTHR43719:SF31">
    <property type="entry name" value="HISTIDINE KINASE"/>
    <property type="match status" value="1"/>
</dbReference>
<dbReference type="InterPro" id="IPR003661">
    <property type="entry name" value="HisK_dim/P_dom"/>
</dbReference>
<evidence type="ECO:0000259" key="6">
    <source>
        <dbReference type="PROSITE" id="PS50112"/>
    </source>
</evidence>
<dbReference type="Pfam" id="PF02518">
    <property type="entry name" value="HATPase_c"/>
    <property type="match status" value="1"/>
</dbReference>
<dbReference type="GO" id="GO:0000155">
    <property type="term" value="F:phosphorelay sensor kinase activity"/>
    <property type="evidence" value="ECO:0007669"/>
    <property type="project" value="InterPro"/>
</dbReference>
<dbReference type="AlphaFoldDB" id="A0A6A6Q210"/>
<dbReference type="PANTHER" id="PTHR43719">
    <property type="entry name" value="TWO-COMPONENT HISTIDINE KINASE"/>
    <property type="match status" value="1"/>
</dbReference>
<dbReference type="Gene3D" id="3.30.565.10">
    <property type="entry name" value="Histidine kinase-like ATPase, C-terminal domain"/>
    <property type="match status" value="1"/>
</dbReference>
<dbReference type="InterPro" id="IPR000014">
    <property type="entry name" value="PAS"/>
</dbReference>
<dbReference type="Pfam" id="PF13188">
    <property type="entry name" value="PAS_8"/>
    <property type="match status" value="1"/>
</dbReference>
<dbReference type="RefSeq" id="XP_033592999.1">
    <property type="nucleotide sequence ID" value="XM_033736582.1"/>
</dbReference>
<dbReference type="InterPro" id="IPR035965">
    <property type="entry name" value="PAS-like_dom_sf"/>
</dbReference>
<keyword evidence="3" id="KW-0175">Coiled coil</keyword>
<dbReference type="Proteomes" id="UP000799767">
    <property type="component" value="Unassembled WGS sequence"/>
</dbReference>
<dbReference type="SMART" id="SM00388">
    <property type="entry name" value="HisKA"/>
    <property type="match status" value="1"/>
</dbReference>
<dbReference type="CDD" id="cd17546">
    <property type="entry name" value="REC_hyHK_CKI1_RcsC-like"/>
    <property type="match status" value="1"/>
</dbReference>
<dbReference type="OrthoDB" id="60033at2759"/>
<dbReference type="InterPro" id="IPR001789">
    <property type="entry name" value="Sig_transdc_resp-reg_receiver"/>
</dbReference>
<dbReference type="PROSITE" id="PS50112">
    <property type="entry name" value="PAS"/>
    <property type="match status" value="1"/>
</dbReference>
<dbReference type="SUPFAM" id="SSF47384">
    <property type="entry name" value="Homodimeric domain of signal transducing histidine kinase"/>
    <property type="match status" value="1"/>
</dbReference>
<dbReference type="EMBL" id="MU001632">
    <property type="protein sequence ID" value="KAF2486430.1"/>
    <property type="molecule type" value="Genomic_DNA"/>
</dbReference>
<dbReference type="Pfam" id="PF00512">
    <property type="entry name" value="HisKA"/>
    <property type="match status" value="1"/>
</dbReference>
<accession>A0A6A6Q210</accession>
<protein>
    <submittedName>
        <fullName evidence="7">Uncharacterized protein</fullName>
    </submittedName>
</protein>
<dbReference type="InterPro" id="IPR003594">
    <property type="entry name" value="HATPase_dom"/>
</dbReference>
<dbReference type="InterPro" id="IPR036097">
    <property type="entry name" value="HisK_dim/P_sf"/>
</dbReference>
<dbReference type="InterPro" id="IPR004358">
    <property type="entry name" value="Sig_transdc_His_kin-like_C"/>
</dbReference>
<dbReference type="InterPro" id="IPR050956">
    <property type="entry name" value="2C_system_His_kinase"/>
</dbReference>
<feature type="coiled-coil region" evidence="3">
    <location>
        <begin position="360"/>
        <end position="387"/>
    </location>
</feature>
<dbReference type="SUPFAM" id="SSF55874">
    <property type="entry name" value="ATPase domain of HSP90 chaperone/DNA topoisomerase II/histidine kinase"/>
    <property type="match status" value="1"/>
</dbReference>
<organism evidence="7 8">
    <name type="scientific">Neohortaea acidophila</name>
    <dbReference type="NCBI Taxonomy" id="245834"/>
    <lineage>
        <taxon>Eukaryota</taxon>
        <taxon>Fungi</taxon>
        <taxon>Dikarya</taxon>
        <taxon>Ascomycota</taxon>
        <taxon>Pezizomycotina</taxon>
        <taxon>Dothideomycetes</taxon>
        <taxon>Dothideomycetidae</taxon>
        <taxon>Mycosphaerellales</taxon>
        <taxon>Teratosphaeriaceae</taxon>
        <taxon>Neohortaea</taxon>
    </lineage>
</organism>
<feature type="modified residue" description="4-aspartylphosphate" evidence="2">
    <location>
        <position position="915"/>
    </location>
</feature>
<dbReference type="PROSITE" id="PS50109">
    <property type="entry name" value="HIS_KIN"/>
    <property type="match status" value="1"/>
</dbReference>
<dbReference type="Gene3D" id="1.10.287.130">
    <property type="match status" value="1"/>
</dbReference>
<dbReference type="Gene3D" id="3.30.450.20">
    <property type="entry name" value="PAS domain"/>
    <property type="match status" value="2"/>
</dbReference>
<sequence length="992" mass="109270">MAEGGDSPAPPPSAFPLDSTFFAAGSTAWTDVLPKTDHVDIFRNADFGSTTLGPIAQWGPALRFYVTMLFANSRATALYWGPDRIAIYNESEAELCGEAHPRLMGQAFQEGLPTVADAVGALFDQAAATGQTVDVNDIQLFPVRRGALEESYFIGQFIPLRGDSGEIEGFFNTVYESTFQVLYDRRRRVMDGIAAIPPQTVNETFVRVMEVLRSNPRDISMAMIYSHDENNPGKANLSLSGSIGVPENARCAPPTGRLEKDEDGLIGYFRQAKESGAPVVLSDSDGSLQAVGDLFSDVSWQGFGEPSRDVVIVPLRSGKKLLGFYVQGTNPRRPYDETTETSIVDLTTQIVAKWLASMSAEEAAKREEELQRRLTEKERRLRQMAEGAPMGMVSINEQGTVEWANDQWYEIMGLSRTTTELVASLAPDHREFGRRNLEALLAGKPRVVCEHKLTRMWSPPGNADNREADVPAWILAVCFPVYEDGKRLITTYVMDISAQKHAESIQSLHAAEAERAKQDQEKFIDITSHEMRNPLTAMMQLADSISHSMDTTEDADADVYKAILEQNVEAANTILTCTAHQRRIIDDVLILSRLESNMLSITPSPQQLSILLANTVKMFDGEVAMSDVKVELIKDASCDQLQADYILCDASRLMQILINLVGNAIKFTAKRKERKIKMMYGATRQQPSRMSTEFGPLEWLRRRPESGAPPLSPAIKDGGPPLYAYFCVSDTGTGIAPAEMDRLFKRFSQASSKTHVNYGGTGLGLYICRELVEKMGGAVGVASRHDEGSVFAFYIETRHVDAPGPHTNGVSPLAGQAVGMPRSLSTTNETHKVPIRARAHSTLQTNGDGIRGHVLLVEDNLVNQKIFAKHLKRVGFDVSVANHGQEALDVLEKSGRWRLTQTDDERNSIDVICLDVEMPIMGGLECSRRIRELEDAHHPCRPLPIIAITANVRPAQVASALDAGMNDVLLKPFTAADLVQKICTMMGHSAER</sequence>
<dbReference type="InterPro" id="IPR011006">
    <property type="entry name" value="CheY-like_superfamily"/>
</dbReference>
<dbReference type="Pfam" id="PF00072">
    <property type="entry name" value="Response_reg"/>
    <property type="match status" value="1"/>
</dbReference>
<evidence type="ECO:0000256" key="3">
    <source>
        <dbReference type="SAM" id="Coils"/>
    </source>
</evidence>
<evidence type="ECO:0000256" key="1">
    <source>
        <dbReference type="ARBA" id="ARBA00022553"/>
    </source>
</evidence>
<dbReference type="SMART" id="SM00387">
    <property type="entry name" value="HATPase_c"/>
    <property type="match status" value="1"/>
</dbReference>
<dbReference type="SUPFAM" id="SSF55785">
    <property type="entry name" value="PYP-like sensor domain (PAS domain)"/>
    <property type="match status" value="1"/>
</dbReference>
<dbReference type="InterPro" id="IPR036890">
    <property type="entry name" value="HATPase_C_sf"/>
</dbReference>
<dbReference type="InterPro" id="IPR005467">
    <property type="entry name" value="His_kinase_dom"/>
</dbReference>
<reference evidence="7" key="1">
    <citation type="journal article" date="2020" name="Stud. Mycol.">
        <title>101 Dothideomycetes genomes: a test case for predicting lifestyles and emergence of pathogens.</title>
        <authorList>
            <person name="Haridas S."/>
            <person name="Albert R."/>
            <person name="Binder M."/>
            <person name="Bloem J."/>
            <person name="Labutti K."/>
            <person name="Salamov A."/>
            <person name="Andreopoulos B."/>
            <person name="Baker S."/>
            <person name="Barry K."/>
            <person name="Bills G."/>
            <person name="Bluhm B."/>
            <person name="Cannon C."/>
            <person name="Castanera R."/>
            <person name="Culley D."/>
            <person name="Daum C."/>
            <person name="Ezra D."/>
            <person name="Gonzalez J."/>
            <person name="Henrissat B."/>
            <person name="Kuo A."/>
            <person name="Liang C."/>
            <person name="Lipzen A."/>
            <person name="Lutzoni F."/>
            <person name="Magnuson J."/>
            <person name="Mondo S."/>
            <person name="Nolan M."/>
            <person name="Ohm R."/>
            <person name="Pangilinan J."/>
            <person name="Park H.-J."/>
            <person name="Ramirez L."/>
            <person name="Alfaro M."/>
            <person name="Sun H."/>
            <person name="Tritt A."/>
            <person name="Yoshinaga Y."/>
            <person name="Zwiers L.-H."/>
            <person name="Turgeon B."/>
            <person name="Goodwin S."/>
            <person name="Spatafora J."/>
            <person name="Crous P."/>
            <person name="Grigoriev I."/>
        </authorList>
    </citation>
    <scope>NUCLEOTIDE SEQUENCE</scope>
    <source>
        <strain evidence="7">CBS 113389</strain>
    </source>
</reference>
<keyword evidence="1 2" id="KW-0597">Phosphoprotein</keyword>
<dbReference type="Gene3D" id="3.40.50.2300">
    <property type="match status" value="1"/>
</dbReference>
<evidence type="ECO:0000313" key="8">
    <source>
        <dbReference type="Proteomes" id="UP000799767"/>
    </source>
</evidence>
<proteinExistence type="predicted"/>
<dbReference type="PRINTS" id="PR00344">
    <property type="entry name" value="BCTRLSENSOR"/>
</dbReference>
<evidence type="ECO:0000313" key="7">
    <source>
        <dbReference type="EMBL" id="KAF2486430.1"/>
    </source>
</evidence>
<dbReference type="CDD" id="cd00082">
    <property type="entry name" value="HisKA"/>
    <property type="match status" value="1"/>
</dbReference>
<feature type="domain" description="Histidine kinase" evidence="4">
    <location>
        <begin position="526"/>
        <end position="799"/>
    </location>
</feature>
<dbReference type="SMART" id="SM00448">
    <property type="entry name" value="REC"/>
    <property type="match status" value="1"/>
</dbReference>
<evidence type="ECO:0000256" key="2">
    <source>
        <dbReference type="PROSITE-ProRule" id="PRU00169"/>
    </source>
</evidence>
<name>A0A6A6Q210_9PEZI</name>
<keyword evidence="8" id="KW-1185">Reference proteome</keyword>
<feature type="domain" description="Response regulatory" evidence="5">
    <location>
        <begin position="853"/>
        <end position="986"/>
    </location>
</feature>
<gene>
    <name evidence="7" type="ORF">BDY17DRAFT_321222</name>
</gene>
<evidence type="ECO:0000259" key="4">
    <source>
        <dbReference type="PROSITE" id="PS50109"/>
    </source>
</evidence>